<proteinExistence type="predicted"/>
<gene>
    <name evidence="4" type="ORF">FHX74_002646</name>
</gene>
<dbReference type="RefSeq" id="WP_182560634.1">
    <property type="nucleotide sequence ID" value="NZ_JACGWT010000004.1"/>
</dbReference>
<accession>A0A7W3ITQ3</accession>
<feature type="compositionally biased region" description="Gly residues" evidence="2">
    <location>
        <begin position="33"/>
        <end position="45"/>
    </location>
</feature>
<dbReference type="Gene3D" id="3.40.50.2000">
    <property type="entry name" value="Glycogen Phosphorylase B"/>
    <property type="match status" value="1"/>
</dbReference>
<keyword evidence="5" id="KW-1185">Reference proteome</keyword>
<evidence type="ECO:0000313" key="4">
    <source>
        <dbReference type="EMBL" id="MBA8795018.1"/>
    </source>
</evidence>
<name>A0A7W3ITQ3_9ACTN</name>
<keyword evidence="1" id="KW-0808">Transferase</keyword>
<reference evidence="4 5" key="1">
    <citation type="submission" date="2020-07" db="EMBL/GenBank/DDBJ databases">
        <title>Sequencing the genomes of 1000 actinobacteria strains.</title>
        <authorList>
            <person name="Klenk H.-P."/>
        </authorList>
    </citation>
    <scope>NUCLEOTIDE SEQUENCE [LARGE SCALE GENOMIC DNA]</scope>
    <source>
        <strain evidence="4 5">DSM 100723</strain>
    </source>
</reference>
<sequence length="342" mass="37431">MRALIWDVHGTYTDALLGCGFEVCFLRSDGPGSSEGQGSTPGQGSGQTSDRRFPGFTRRAVAAGESVRFLTPAQARDDPPDVVIAQRVDEVAVLEELFGDRLGRSVGAVFLEHNTPRADVPDSRHPLADRAGWTIVHVTWFNQLFWDCGTSRTVVIEHGLPDPGLRYRGTEDRLAFVVNEPVRRWRVTGTDLLPWFAAHPVDAFGIDGQLLPDVLGDRCPRLAFAGNLSPAELRDALVTRRAYLHLNRWTSLGLSLIEAMLLGLPAVVLETTEAARAVPTGAGVRSTDPRELVEGAARLLADPAHAAACGRRARAHALDRYGFDRFRGDWHRLLADVASHPR</sequence>
<feature type="region of interest" description="Disordered" evidence="2">
    <location>
        <begin position="31"/>
        <end position="53"/>
    </location>
</feature>
<evidence type="ECO:0000259" key="3">
    <source>
        <dbReference type="Pfam" id="PF00534"/>
    </source>
</evidence>
<evidence type="ECO:0000256" key="1">
    <source>
        <dbReference type="ARBA" id="ARBA00022679"/>
    </source>
</evidence>
<protein>
    <recommendedName>
        <fullName evidence="3">Glycosyl transferase family 1 domain-containing protein</fullName>
    </recommendedName>
</protein>
<dbReference type="AlphaFoldDB" id="A0A7W3ITQ3"/>
<dbReference type="Pfam" id="PF00534">
    <property type="entry name" value="Glycos_transf_1"/>
    <property type="match status" value="1"/>
</dbReference>
<feature type="domain" description="Glycosyl transferase family 1" evidence="3">
    <location>
        <begin position="223"/>
        <end position="315"/>
    </location>
</feature>
<evidence type="ECO:0000256" key="2">
    <source>
        <dbReference type="SAM" id="MobiDB-lite"/>
    </source>
</evidence>
<comment type="caution">
    <text evidence="4">The sequence shown here is derived from an EMBL/GenBank/DDBJ whole genome shotgun (WGS) entry which is preliminary data.</text>
</comment>
<organism evidence="4 5">
    <name type="scientific">Microlunatus kandeliicorticis</name>
    <dbReference type="NCBI Taxonomy" id="1759536"/>
    <lineage>
        <taxon>Bacteria</taxon>
        <taxon>Bacillati</taxon>
        <taxon>Actinomycetota</taxon>
        <taxon>Actinomycetes</taxon>
        <taxon>Propionibacteriales</taxon>
        <taxon>Propionibacteriaceae</taxon>
        <taxon>Microlunatus</taxon>
    </lineage>
</organism>
<dbReference type="EMBL" id="JACGWT010000004">
    <property type="protein sequence ID" value="MBA8795018.1"/>
    <property type="molecule type" value="Genomic_DNA"/>
</dbReference>
<dbReference type="InterPro" id="IPR001296">
    <property type="entry name" value="Glyco_trans_1"/>
</dbReference>
<dbReference type="SUPFAM" id="SSF53756">
    <property type="entry name" value="UDP-Glycosyltransferase/glycogen phosphorylase"/>
    <property type="match status" value="1"/>
</dbReference>
<dbReference type="Proteomes" id="UP000523079">
    <property type="component" value="Unassembled WGS sequence"/>
</dbReference>
<dbReference type="GO" id="GO:0016757">
    <property type="term" value="F:glycosyltransferase activity"/>
    <property type="evidence" value="ECO:0007669"/>
    <property type="project" value="InterPro"/>
</dbReference>
<evidence type="ECO:0000313" key="5">
    <source>
        <dbReference type="Proteomes" id="UP000523079"/>
    </source>
</evidence>